<evidence type="ECO:0000313" key="3">
    <source>
        <dbReference type="Proteomes" id="UP000003947"/>
    </source>
</evidence>
<dbReference type="OrthoDB" id="8020839at2"/>
<dbReference type="HOGENOM" id="CLU_2700639_0_0_5"/>
<dbReference type="Proteomes" id="UP000003947">
    <property type="component" value="Unassembled WGS sequence"/>
</dbReference>
<organism evidence="2 3">
    <name type="scientific">Microvirga lotononidis</name>
    <dbReference type="NCBI Taxonomy" id="864069"/>
    <lineage>
        <taxon>Bacteria</taxon>
        <taxon>Pseudomonadati</taxon>
        <taxon>Pseudomonadota</taxon>
        <taxon>Alphaproteobacteria</taxon>
        <taxon>Hyphomicrobiales</taxon>
        <taxon>Methylobacteriaceae</taxon>
        <taxon>Microvirga</taxon>
    </lineage>
</organism>
<dbReference type="STRING" id="864069.MicloDRAFT_00015480"/>
<accession>I4YYN5</accession>
<sequence length="73" mass="7190">MGNAGYGNHTEDTAKDAASTRQAPQSGSDKPSGGKVPAAGPHDKPDLTNPDATPGTGSLPESGDHDATDSTSS</sequence>
<protein>
    <submittedName>
        <fullName evidence="2">Uncharacterized protein</fullName>
    </submittedName>
</protein>
<dbReference type="EMBL" id="JH660641">
    <property type="protein sequence ID" value="EIM29077.1"/>
    <property type="molecule type" value="Genomic_DNA"/>
</dbReference>
<feature type="compositionally biased region" description="Basic and acidic residues" evidence="1">
    <location>
        <begin position="62"/>
        <end position="73"/>
    </location>
</feature>
<dbReference type="PATRIC" id="fig|864069.3.peg.1717"/>
<dbReference type="AlphaFoldDB" id="I4YYN5"/>
<keyword evidence="3" id="KW-1185">Reference proteome</keyword>
<evidence type="ECO:0000256" key="1">
    <source>
        <dbReference type="SAM" id="MobiDB-lite"/>
    </source>
</evidence>
<reference evidence="2 3" key="1">
    <citation type="submission" date="2012-02" db="EMBL/GenBank/DDBJ databases">
        <title>Improved High-Quality Draft sequence of Microvirga sp. WSM3557.</title>
        <authorList>
            <consortium name="US DOE Joint Genome Institute"/>
            <person name="Lucas S."/>
            <person name="Han J."/>
            <person name="Lapidus A."/>
            <person name="Cheng J.-F."/>
            <person name="Goodwin L."/>
            <person name="Pitluck S."/>
            <person name="Peters L."/>
            <person name="Zhang X."/>
            <person name="Detter J.C."/>
            <person name="Han C."/>
            <person name="Tapia R."/>
            <person name="Land M."/>
            <person name="Hauser L."/>
            <person name="Kyrpides N."/>
            <person name="Ivanova N."/>
            <person name="Pagani I."/>
            <person name="Brau L."/>
            <person name="Yates R."/>
            <person name="O'Hara G."/>
            <person name="Rui T."/>
            <person name="Howieson J."/>
            <person name="Reeve W."/>
            <person name="Woyke T."/>
        </authorList>
    </citation>
    <scope>NUCLEOTIDE SEQUENCE [LARGE SCALE GENOMIC DNA]</scope>
    <source>
        <strain evidence="2 3">WSM3557</strain>
    </source>
</reference>
<feature type="compositionally biased region" description="Polar residues" evidence="1">
    <location>
        <begin position="19"/>
        <end position="29"/>
    </location>
</feature>
<name>I4YYN5_9HYPH</name>
<evidence type="ECO:0000313" key="2">
    <source>
        <dbReference type="EMBL" id="EIM29077.1"/>
    </source>
</evidence>
<proteinExistence type="predicted"/>
<feature type="region of interest" description="Disordered" evidence="1">
    <location>
        <begin position="1"/>
        <end position="73"/>
    </location>
</feature>
<gene>
    <name evidence="2" type="ORF">MicloDRAFT_00015480</name>
</gene>
<dbReference type="RefSeq" id="WP_009490481.1">
    <property type="nucleotide sequence ID" value="NZ_CP141048.1"/>
</dbReference>